<dbReference type="NCBIfam" id="TIGR01135">
    <property type="entry name" value="glmS"/>
    <property type="match status" value="1"/>
</dbReference>
<protein>
    <recommendedName>
        <fullName evidence="4 10">Glutamine--fructose-6-phosphate aminotransferase [isomerizing]</fullName>
        <ecNumber evidence="3 10">2.6.1.16</ecNumber>
    </recommendedName>
    <alternativeName>
        <fullName evidence="10">D-fructose-6-phosphate amidotransferase</fullName>
    </alternativeName>
    <alternativeName>
        <fullName evidence="10">GFAT</fullName>
    </alternativeName>
    <alternativeName>
        <fullName evidence="10">Glucosamine-6-phosphate synthase</fullName>
    </alternativeName>
    <alternativeName>
        <fullName evidence="10">Hexosephosphate aminotransferase</fullName>
    </alternativeName>
    <alternativeName>
        <fullName evidence="10">L-glutamine--D-fructose-6-phosphate amidotransferase</fullName>
    </alternativeName>
</protein>
<dbReference type="PANTHER" id="PTHR10937:SF0">
    <property type="entry name" value="GLUTAMINE--FRUCTOSE-6-PHOSPHATE TRANSAMINASE (ISOMERIZING)"/>
    <property type="match status" value="1"/>
</dbReference>
<comment type="function">
    <text evidence="10">Catalyzes the first step in hexosamine metabolism, converting fructose-6P into glucosamine-6P using glutamine as a nitrogen source.</text>
</comment>
<keyword evidence="8" id="KW-0677">Repeat</keyword>
<dbReference type="FunFam" id="3.60.20.10:FF:000006">
    <property type="entry name" value="Glutamine--fructose-6-phosphate aminotransferase [isomerizing]"/>
    <property type="match status" value="1"/>
</dbReference>
<evidence type="ECO:0000256" key="5">
    <source>
        <dbReference type="ARBA" id="ARBA00022490"/>
    </source>
</evidence>
<keyword evidence="14" id="KW-1185">Reference proteome</keyword>
<dbReference type="AlphaFoldDB" id="A0A964BT83"/>
<keyword evidence="9" id="KW-0315">Glutamine amidotransferase</keyword>
<feature type="domain" description="SIS" evidence="12">
    <location>
        <begin position="474"/>
        <end position="617"/>
    </location>
</feature>
<dbReference type="InterPro" id="IPR005855">
    <property type="entry name" value="GFAT"/>
</dbReference>
<keyword evidence="6 10" id="KW-0032">Aminotransferase</keyword>
<evidence type="ECO:0000259" key="12">
    <source>
        <dbReference type="PROSITE" id="PS51464"/>
    </source>
</evidence>
<dbReference type="GO" id="GO:0005975">
    <property type="term" value="P:carbohydrate metabolic process"/>
    <property type="evidence" value="ECO:0007669"/>
    <property type="project" value="UniProtKB-UniRule"/>
</dbReference>
<dbReference type="Pfam" id="PF13522">
    <property type="entry name" value="GATase_6"/>
    <property type="match status" value="1"/>
</dbReference>
<dbReference type="CDD" id="cd05009">
    <property type="entry name" value="SIS_GlmS_GlmD_2"/>
    <property type="match status" value="1"/>
</dbReference>
<feature type="initiator methionine" description="Removed" evidence="10">
    <location>
        <position position="1"/>
    </location>
</feature>
<dbReference type="GO" id="GO:0006047">
    <property type="term" value="P:UDP-N-acetylglucosamine metabolic process"/>
    <property type="evidence" value="ECO:0007669"/>
    <property type="project" value="TreeGrafter"/>
</dbReference>
<dbReference type="FunFam" id="3.40.50.10490:FF:000001">
    <property type="entry name" value="Glutamine--fructose-6-phosphate aminotransferase [isomerizing]"/>
    <property type="match status" value="1"/>
</dbReference>
<dbReference type="GO" id="GO:0046349">
    <property type="term" value="P:amino sugar biosynthetic process"/>
    <property type="evidence" value="ECO:0007669"/>
    <property type="project" value="UniProtKB-ARBA"/>
</dbReference>
<evidence type="ECO:0000256" key="9">
    <source>
        <dbReference type="ARBA" id="ARBA00022962"/>
    </source>
</evidence>
<dbReference type="GO" id="GO:0004360">
    <property type="term" value="F:glutamine-fructose-6-phosphate transaminase (isomerizing) activity"/>
    <property type="evidence" value="ECO:0007669"/>
    <property type="project" value="UniProtKB-UniRule"/>
</dbReference>
<dbReference type="Proteomes" id="UP000729733">
    <property type="component" value="Unassembled WGS sequence"/>
</dbReference>
<evidence type="ECO:0000256" key="2">
    <source>
        <dbReference type="ARBA" id="ARBA00004496"/>
    </source>
</evidence>
<dbReference type="GO" id="GO:0097367">
    <property type="term" value="F:carbohydrate derivative binding"/>
    <property type="evidence" value="ECO:0007669"/>
    <property type="project" value="InterPro"/>
</dbReference>
<dbReference type="InterPro" id="IPR047084">
    <property type="entry name" value="GFAT_N"/>
</dbReference>
<dbReference type="PANTHER" id="PTHR10937">
    <property type="entry name" value="GLUCOSAMINE--FRUCTOSE-6-PHOSPHATE AMINOTRANSFERASE, ISOMERIZING"/>
    <property type="match status" value="1"/>
</dbReference>
<feature type="domain" description="SIS" evidence="12">
    <location>
        <begin position="292"/>
        <end position="440"/>
    </location>
</feature>
<evidence type="ECO:0000256" key="3">
    <source>
        <dbReference type="ARBA" id="ARBA00012916"/>
    </source>
</evidence>
<dbReference type="Gene3D" id="3.40.50.10490">
    <property type="entry name" value="Glucose-6-phosphate isomerase like protein, domain 1"/>
    <property type="match status" value="2"/>
</dbReference>
<dbReference type="HAMAP" id="MF_00164">
    <property type="entry name" value="GlmS"/>
    <property type="match status" value="1"/>
</dbReference>
<evidence type="ECO:0000256" key="4">
    <source>
        <dbReference type="ARBA" id="ARBA00016090"/>
    </source>
</evidence>
<comment type="subunit">
    <text evidence="10">Homodimer.</text>
</comment>
<feature type="active site" description="Nucleophile; for GATase activity" evidence="10">
    <location>
        <position position="2"/>
    </location>
</feature>
<dbReference type="GO" id="GO:0005829">
    <property type="term" value="C:cytosol"/>
    <property type="evidence" value="ECO:0007669"/>
    <property type="project" value="TreeGrafter"/>
</dbReference>
<dbReference type="CDD" id="cd00714">
    <property type="entry name" value="GFAT"/>
    <property type="match status" value="1"/>
</dbReference>
<dbReference type="InterPro" id="IPR035490">
    <property type="entry name" value="GlmS/FrlB_SIS"/>
</dbReference>
<feature type="active site" description="For Fru-6P isomerization activity" evidence="10">
    <location>
        <position position="622"/>
    </location>
</feature>
<feature type="domain" description="Glutamine amidotransferase type-2" evidence="11">
    <location>
        <begin position="2"/>
        <end position="219"/>
    </location>
</feature>
<dbReference type="InterPro" id="IPR035466">
    <property type="entry name" value="GlmS/AgaS_SIS"/>
</dbReference>
<evidence type="ECO:0000256" key="6">
    <source>
        <dbReference type="ARBA" id="ARBA00022576"/>
    </source>
</evidence>
<gene>
    <name evidence="10 13" type="primary">glmS</name>
    <name evidence="13" type="ORF">I4641_17170</name>
</gene>
<name>A0A964BT83_9CYAN</name>
<dbReference type="Pfam" id="PF01380">
    <property type="entry name" value="SIS"/>
    <property type="match status" value="2"/>
</dbReference>
<evidence type="ECO:0000256" key="1">
    <source>
        <dbReference type="ARBA" id="ARBA00001031"/>
    </source>
</evidence>
<evidence type="ECO:0000313" key="13">
    <source>
        <dbReference type="EMBL" id="MCC0178704.1"/>
    </source>
</evidence>
<dbReference type="FunFam" id="3.40.50.10490:FF:000002">
    <property type="entry name" value="Glutamine--fructose-6-phosphate aminotransferase [isomerizing]"/>
    <property type="match status" value="1"/>
</dbReference>
<dbReference type="SUPFAM" id="SSF56235">
    <property type="entry name" value="N-terminal nucleophile aminohydrolases (Ntn hydrolases)"/>
    <property type="match status" value="1"/>
</dbReference>
<dbReference type="PROSITE" id="PS51278">
    <property type="entry name" value="GATASE_TYPE_2"/>
    <property type="match status" value="1"/>
</dbReference>
<dbReference type="InterPro" id="IPR017932">
    <property type="entry name" value="GATase_2_dom"/>
</dbReference>
<dbReference type="Gene3D" id="3.60.20.10">
    <property type="entry name" value="Glutamine Phosphoribosylpyrophosphate, subunit 1, domain 1"/>
    <property type="match status" value="1"/>
</dbReference>
<accession>A0A964BT83</accession>
<sequence length="627" mass="68876">MCGIVGYIGTQAATEILVAGLERLEYRGYDSAGVATVDEGKISCVKAKGKLFNLRAKIEQSEYKGQLGIGHTRWATHGKPEEHNAHPHLNTDGTLAVVQNGIIENYLELKEELVSKGIEFRSETDTEVIPHLISVFLHSSSSLMEAIQKTIDRLEGAFAIAVVHAENPYELIVARQQAPLVLGFGQGEFFCASDTTAILPYTRTILNLENGEIAKLTPLGVEMYTFSGDRISRFPRTLDWNPTQVEKQGFRHYMLKEIYEQPAVVRSSLDTYINLNWHADENPDYSPVNIGLTPDMTDNLEHIQIVACGTSWHAALVGKYLLEQVAGIPTTVDYASEFRYSPKPVIPNTLTIGVTQSGETADTIAALESERARRVNLDPKYHARLLAITNRAESTIAQICDCIIDTQAGIEIGVAATKTFVAQTMGFYFLALDLAYRRQAVSNQRISEIVEGLRQIPSQIETILDTQADAIEELAHHFTNETEDFIFIGRGINFPIALEGALKLKEISYIHAEAYPAGEMKHGPIALLDNKVPVVAVAMPGSVYDKVISNAQEAKARDARLIGVTTAMNATEAGHTFDDILTVPEVDEIVSPVLAVVPLQILSYHIAAIKGLDVDQPRNLAKSVTVE</sequence>
<dbReference type="GO" id="GO:0006002">
    <property type="term" value="P:fructose 6-phosphate metabolic process"/>
    <property type="evidence" value="ECO:0007669"/>
    <property type="project" value="TreeGrafter"/>
</dbReference>
<dbReference type="NCBIfam" id="NF001484">
    <property type="entry name" value="PRK00331.1"/>
    <property type="match status" value="1"/>
</dbReference>
<evidence type="ECO:0000256" key="8">
    <source>
        <dbReference type="ARBA" id="ARBA00022737"/>
    </source>
</evidence>
<comment type="subcellular location">
    <subcellularLocation>
        <location evidence="2 10">Cytoplasm</location>
    </subcellularLocation>
</comment>
<proteinExistence type="inferred from homology"/>
<dbReference type="InterPro" id="IPR029055">
    <property type="entry name" value="Ntn_hydrolases_N"/>
</dbReference>
<dbReference type="RefSeq" id="WP_229641805.1">
    <property type="nucleotide sequence ID" value="NZ_JADWDC010000051.1"/>
</dbReference>
<evidence type="ECO:0000256" key="10">
    <source>
        <dbReference type="HAMAP-Rule" id="MF_00164"/>
    </source>
</evidence>
<evidence type="ECO:0000259" key="11">
    <source>
        <dbReference type="PROSITE" id="PS51278"/>
    </source>
</evidence>
<dbReference type="InterPro" id="IPR001347">
    <property type="entry name" value="SIS_dom"/>
</dbReference>
<dbReference type="InterPro" id="IPR046348">
    <property type="entry name" value="SIS_dom_sf"/>
</dbReference>
<comment type="catalytic activity">
    <reaction evidence="1 10">
        <text>D-fructose 6-phosphate + L-glutamine = D-glucosamine 6-phosphate + L-glutamate</text>
        <dbReference type="Rhea" id="RHEA:13237"/>
        <dbReference type="ChEBI" id="CHEBI:29985"/>
        <dbReference type="ChEBI" id="CHEBI:58359"/>
        <dbReference type="ChEBI" id="CHEBI:58725"/>
        <dbReference type="ChEBI" id="CHEBI:61527"/>
        <dbReference type="EC" id="2.6.1.16"/>
    </reaction>
</comment>
<reference evidence="13" key="1">
    <citation type="journal article" date="2021" name="Antonie Van Leeuwenhoek">
        <title>Draft genome and description of Waterburya agarophytonicola gen. nov. sp. nov. (Pleurocapsales, Cyanobacteria): a seaweed symbiont.</title>
        <authorList>
            <person name="Bonthond G."/>
            <person name="Shalygin S."/>
            <person name="Bayer T."/>
            <person name="Weinberger F."/>
        </authorList>
    </citation>
    <scope>NUCLEOTIDE SEQUENCE</scope>
    <source>
        <strain evidence="13">KI4</strain>
    </source>
</reference>
<keyword evidence="5 10" id="KW-0963">Cytoplasm</keyword>
<dbReference type="SUPFAM" id="SSF53697">
    <property type="entry name" value="SIS domain"/>
    <property type="match status" value="1"/>
</dbReference>
<dbReference type="EC" id="2.6.1.16" evidence="3 10"/>
<evidence type="ECO:0000256" key="7">
    <source>
        <dbReference type="ARBA" id="ARBA00022679"/>
    </source>
</evidence>
<dbReference type="EMBL" id="JADWDC010000051">
    <property type="protein sequence ID" value="MCC0178704.1"/>
    <property type="molecule type" value="Genomic_DNA"/>
</dbReference>
<dbReference type="PROSITE" id="PS51464">
    <property type="entry name" value="SIS"/>
    <property type="match status" value="2"/>
</dbReference>
<dbReference type="GO" id="GO:0006487">
    <property type="term" value="P:protein N-linked glycosylation"/>
    <property type="evidence" value="ECO:0007669"/>
    <property type="project" value="TreeGrafter"/>
</dbReference>
<keyword evidence="7 10" id="KW-0808">Transferase</keyword>
<organism evidence="13 14">
    <name type="scientific">Waterburya agarophytonicola KI4</name>
    <dbReference type="NCBI Taxonomy" id="2874699"/>
    <lineage>
        <taxon>Bacteria</taxon>
        <taxon>Bacillati</taxon>
        <taxon>Cyanobacteriota</taxon>
        <taxon>Cyanophyceae</taxon>
        <taxon>Pleurocapsales</taxon>
        <taxon>Hyellaceae</taxon>
        <taxon>Waterburya</taxon>
        <taxon>Waterburya agarophytonicola</taxon>
    </lineage>
</organism>
<dbReference type="CDD" id="cd05008">
    <property type="entry name" value="SIS_GlmS_GlmD_1"/>
    <property type="match status" value="1"/>
</dbReference>
<evidence type="ECO:0000313" key="14">
    <source>
        <dbReference type="Proteomes" id="UP000729733"/>
    </source>
</evidence>
<comment type="caution">
    <text evidence="13">The sequence shown here is derived from an EMBL/GenBank/DDBJ whole genome shotgun (WGS) entry which is preliminary data.</text>
</comment>